<sequence>MKKIIVLLVVSMTLWSCDNDDDKTSNKGVGITFSESWDKSPVTFTDLNATVFTNENGDNLQLDGLRYLISNMVLTNNETGQSYQSGAGFFLRDISETTRTSPSLGFTVPPGTYKLSFIYGFSEEDNIDGEYENLNIVSWNWPEMLGGGYHFLQMDGSYNVNIEPSPFNFHNGTARVSDGVFEQNFVPFSFDDIEIGENSAMITINMDIAEWFKNPHTWNLNELDTQLMPNYTAQKMMQDNAQSVFSVSVE</sequence>
<dbReference type="Pfam" id="PF20243">
    <property type="entry name" value="MbnP"/>
    <property type="match status" value="1"/>
</dbReference>
<dbReference type="EMBL" id="BAAAFG010000002">
    <property type="protein sequence ID" value="GAA0871576.1"/>
    <property type="molecule type" value="Genomic_DNA"/>
</dbReference>
<keyword evidence="3" id="KW-1185">Reference proteome</keyword>
<name>A0ABN1MEM4_9FLAO</name>
<protein>
    <recommendedName>
        <fullName evidence="1">Copper-binding protein MbnP-like domain-containing protein</fullName>
    </recommendedName>
</protein>
<accession>A0ABN1MEM4</accession>
<dbReference type="Proteomes" id="UP001500507">
    <property type="component" value="Unassembled WGS sequence"/>
</dbReference>
<feature type="domain" description="Copper-binding protein MbnP-like" evidence="1">
    <location>
        <begin position="28"/>
        <end position="222"/>
    </location>
</feature>
<evidence type="ECO:0000313" key="2">
    <source>
        <dbReference type="EMBL" id="GAA0871576.1"/>
    </source>
</evidence>
<comment type="caution">
    <text evidence="2">The sequence shown here is derived from an EMBL/GenBank/DDBJ whole genome shotgun (WGS) entry which is preliminary data.</text>
</comment>
<organism evidence="2 3">
    <name type="scientific">Gangjinia marincola</name>
    <dbReference type="NCBI Taxonomy" id="578463"/>
    <lineage>
        <taxon>Bacteria</taxon>
        <taxon>Pseudomonadati</taxon>
        <taxon>Bacteroidota</taxon>
        <taxon>Flavobacteriia</taxon>
        <taxon>Flavobacteriales</taxon>
        <taxon>Flavobacteriaceae</taxon>
        <taxon>Gangjinia</taxon>
    </lineage>
</organism>
<dbReference type="InterPro" id="IPR046863">
    <property type="entry name" value="MbnP-like_dom"/>
</dbReference>
<proteinExistence type="predicted"/>
<reference evidence="2 3" key="1">
    <citation type="journal article" date="2019" name="Int. J. Syst. Evol. Microbiol.">
        <title>The Global Catalogue of Microorganisms (GCM) 10K type strain sequencing project: providing services to taxonomists for standard genome sequencing and annotation.</title>
        <authorList>
            <consortium name="The Broad Institute Genomics Platform"/>
            <consortium name="The Broad Institute Genome Sequencing Center for Infectious Disease"/>
            <person name="Wu L."/>
            <person name="Ma J."/>
        </authorList>
    </citation>
    <scope>NUCLEOTIDE SEQUENCE [LARGE SCALE GENOMIC DNA]</scope>
    <source>
        <strain evidence="2 3">JCM 16082</strain>
    </source>
</reference>
<evidence type="ECO:0000259" key="1">
    <source>
        <dbReference type="Pfam" id="PF20243"/>
    </source>
</evidence>
<gene>
    <name evidence="2" type="ORF">GCM10009117_07220</name>
</gene>
<evidence type="ECO:0000313" key="3">
    <source>
        <dbReference type="Proteomes" id="UP001500507"/>
    </source>
</evidence>
<dbReference type="RefSeq" id="WP_343763950.1">
    <property type="nucleotide sequence ID" value="NZ_BAAAFG010000002.1"/>
</dbReference>